<evidence type="ECO:0000313" key="3">
    <source>
        <dbReference type="Proteomes" id="UP000596661"/>
    </source>
</evidence>
<organism evidence="2 3">
    <name type="scientific">Cannabis sativa</name>
    <name type="common">Hemp</name>
    <name type="synonym">Marijuana</name>
    <dbReference type="NCBI Taxonomy" id="3483"/>
    <lineage>
        <taxon>Eukaryota</taxon>
        <taxon>Viridiplantae</taxon>
        <taxon>Streptophyta</taxon>
        <taxon>Embryophyta</taxon>
        <taxon>Tracheophyta</taxon>
        <taxon>Spermatophyta</taxon>
        <taxon>Magnoliopsida</taxon>
        <taxon>eudicotyledons</taxon>
        <taxon>Gunneridae</taxon>
        <taxon>Pentapetalae</taxon>
        <taxon>rosids</taxon>
        <taxon>fabids</taxon>
        <taxon>Rosales</taxon>
        <taxon>Cannabaceae</taxon>
        <taxon>Cannabis</taxon>
    </lineage>
</organism>
<protein>
    <submittedName>
        <fullName evidence="2">Uncharacterized protein</fullName>
    </submittedName>
</protein>
<proteinExistence type="predicted"/>
<evidence type="ECO:0000256" key="1">
    <source>
        <dbReference type="SAM" id="MobiDB-lite"/>
    </source>
</evidence>
<reference evidence="2" key="2">
    <citation type="submission" date="2021-03" db="UniProtKB">
        <authorList>
            <consortium name="EnsemblPlants"/>
        </authorList>
    </citation>
    <scope>IDENTIFICATION</scope>
</reference>
<keyword evidence="3" id="KW-1185">Reference proteome</keyword>
<evidence type="ECO:0000313" key="2">
    <source>
        <dbReference type="EnsemblPlants" id="cds.evm.model.08.1039"/>
    </source>
</evidence>
<feature type="compositionally biased region" description="Polar residues" evidence="1">
    <location>
        <begin position="11"/>
        <end position="23"/>
    </location>
</feature>
<dbReference type="Proteomes" id="UP000596661">
    <property type="component" value="Chromosome 8"/>
</dbReference>
<feature type="region of interest" description="Disordered" evidence="1">
    <location>
        <begin position="1"/>
        <end position="24"/>
    </location>
</feature>
<dbReference type="AlphaFoldDB" id="A0A803Q7E9"/>
<dbReference type="Gramene" id="evm.model.08.1039">
    <property type="protein sequence ID" value="cds.evm.model.08.1039"/>
    <property type="gene ID" value="evm.TU.08.1039"/>
</dbReference>
<sequence>MNEELSGGNRGASNLQMANNSKSKGVMGTEEIMRNIGGKYFNLEETIHVDALEEELEENLTVNSKPCRTKLGTAIGPPVVAQSDLSPSISCGLNSEIIEEDGSIFVVHGNNYVVGSLNESLVGVVIQAHRLQ</sequence>
<name>A0A803Q7E9_CANSA</name>
<dbReference type="EMBL" id="UZAU01000697">
    <property type="status" value="NOT_ANNOTATED_CDS"/>
    <property type="molecule type" value="Genomic_DNA"/>
</dbReference>
<reference evidence="2" key="1">
    <citation type="submission" date="2018-11" db="EMBL/GenBank/DDBJ databases">
        <authorList>
            <person name="Grassa J C."/>
        </authorList>
    </citation>
    <scope>NUCLEOTIDE SEQUENCE [LARGE SCALE GENOMIC DNA]</scope>
</reference>
<dbReference type="EnsemblPlants" id="evm.model.08.1039">
    <property type="protein sequence ID" value="cds.evm.model.08.1039"/>
    <property type="gene ID" value="evm.TU.08.1039"/>
</dbReference>
<accession>A0A803Q7E9</accession>